<sequence length="95" mass="10735">MIRADRRPNVATPVSRYRSAGVPVDGYGRYSASPSAAARPTSHESCQLVNHYDFAKGVLRLLAQLRLEVNKWYEAFYDSESRSVSNLTEQDVTKR</sequence>
<organism evidence="1 2">
    <name type="scientific">Ancylostoma ceylanicum</name>
    <dbReference type="NCBI Taxonomy" id="53326"/>
    <lineage>
        <taxon>Eukaryota</taxon>
        <taxon>Metazoa</taxon>
        <taxon>Ecdysozoa</taxon>
        <taxon>Nematoda</taxon>
        <taxon>Chromadorea</taxon>
        <taxon>Rhabditida</taxon>
        <taxon>Rhabditina</taxon>
        <taxon>Rhabditomorpha</taxon>
        <taxon>Strongyloidea</taxon>
        <taxon>Ancylostomatidae</taxon>
        <taxon>Ancylostomatinae</taxon>
        <taxon>Ancylostoma</taxon>
    </lineage>
</organism>
<keyword evidence="2" id="KW-1185">Reference proteome</keyword>
<gene>
    <name evidence="1" type="primary">Acey_s0067.g125</name>
    <name evidence="1" type="ORF">Y032_0067g125</name>
</gene>
<dbReference type="AlphaFoldDB" id="A0A016U0I5"/>
<accession>A0A016U0I5</accession>
<dbReference type="Proteomes" id="UP000024635">
    <property type="component" value="Unassembled WGS sequence"/>
</dbReference>
<dbReference type="EMBL" id="JARK01001403">
    <property type="protein sequence ID" value="EYC08118.1"/>
    <property type="molecule type" value="Genomic_DNA"/>
</dbReference>
<proteinExistence type="predicted"/>
<name>A0A016U0I5_9BILA</name>
<evidence type="ECO:0000313" key="1">
    <source>
        <dbReference type="EMBL" id="EYC08118.1"/>
    </source>
</evidence>
<reference evidence="2" key="1">
    <citation type="journal article" date="2015" name="Nat. Genet.">
        <title>The genome and transcriptome of the zoonotic hookworm Ancylostoma ceylanicum identify infection-specific gene families.</title>
        <authorList>
            <person name="Schwarz E.M."/>
            <person name="Hu Y."/>
            <person name="Antoshechkin I."/>
            <person name="Miller M.M."/>
            <person name="Sternberg P.W."/>
            <person name="Aroian R.V."/>
        </authorList>
    </citation>
    <scope>NUCLEOTIDE SEQUENCE</scope>
    <source>
        <strain evidence="2">HY135</strain>
    </source>
</reference>
<evidence type="ECO:0000313" key="2">
    <source>
        <dbReference type="Proteomes" id="UP000024635"/>
    </source>
</evidence>
<protein>
    <submittedName>
        <fullName evidence="1">Uncharacterized protein</fullName>
    </submittedName>
</protein>
<comment type="caution">
    <text evidence="1">The sequence shown here is derived from an EMBL/GenBank/DDBJ whole genome shotgun (WGS) entry which is preliminary data.</text>
</comment>